<dbReference type="GO" id="GO:0005886">
    <property type="term" value="C:plasma membrane"/>
    <property type="evidence" value="ECO:0007669"/>
    <property type="project" value="UniProtKB-SubCell"/>
</dbReference>
<evidence type="ECO:0000313" key="9">
    <source>
        <dbReference type="Proteomes" id="UP000002572"/>
    </source>
</evidence>
<dbReference type="STRING" id="653733.Selin_1871"/>
<accession>E6W1P9</accession>
<dbReference type="KEGG" id="din:Selin_1871"/>
<feature type="transmembrane region" description="Helical" evidence="7">
    <location>
        <begin position="34"/>
        <end position="56"/>
    </location>
</feature>
<dbReference type="Pfam" id="PF01899">
    <property type="entry name" value="MNHE"/>
    <property type="match status" value="1"/>
</dbReference>
<dbReference type="GO" id="GO:0008324">
    <property type="term" value="F:monoatomic cation transmembrane transporter activity"/>
    <property type="evidence" value="ECO:0007669"/>
    <property type="project" value="InterPro"/>
</dbReference>
<sequence length="180" mass="20374">MPLFRSPRLRLLLYVYYLLFFCFLWAIVSGNQGWGIGLIAIAGAMVSVTLFPVPLLNFHPRKALGFFFYFVTNSLQSGISVARIAFHPALPLYPFWMRYRFHLPPGPARTLFVAIISLLPGTLSADMEEDFVRIHTVGADSTATRERLAKQLFDLEEHVAATFGEKLDADQQSIEQEYGL</sequence>
<keyword evidence="6 7" id="KW-0472">Membrane</keyword>
<dbReference type="EMBL" id="CP002432">
    <property type="protein sequence ID" value="ADU66598.1"/>
    <property type="molecule type" value="Genomic_DNA"/>
</dbReference>
<keyword evidence="3" id="KW-1003">Cell membrane</keyword>
<dbReference type="PANTHER" id="PTHR34584">
    <property type="entry name" value="NA(+)/H(+) ANTIPORTER SUBUNIT E1"/>
    <property type="match status" value="1"/>
</dbReference>
<evidence type="ECO:0000256" key="7">
    <source>
        <dbReference type="SAM" id="Phobius"/>
    </source>
</evidence>
<organism evidence="8 9">
    <name type="scientific">Desulfurispirillum indicum (strain ATCC BAA-1389 / DSM 22839 / S5)</name>
    <dbReference type="NCBI Taxonomy" id="653733"/>
    <lineage>
        <taxon>Bacteria</taxon>
        <taxon>Pseudomonadati</taxon>
        <taxon>Chrysiogenota</taxon>
        <taxon>Chrysiogenia</taxon>
        <taxon>Chrysiogenales</taxon>
        <taxon>Chrysiogenaceae</taxon>
        <taxon>Desulfurispirillum</taxon>
    </lineage>
</organism>
<keyword evidence="9" id="KW-1185">Reference proteome</keyword>
<proteinExistence type="inferred from homology"/>
<gene>
    <name evidence="8" type="ordered locus">Selin_1871</name>
</gene>
<dbReference type="AlphaFoldDB" id="E6W1P9"/>
<dbReference type="HOGENOM" id="CLU_086615_1_0_0"/>
<dbReference type="RefSeq" id="WP_013506478.1">
    <property type="nucleotide sequence ID" value="NC_014836.1"/>
</dbReference>
<evidence type="ECO:0000313" key="8">
    <source>
        <dbReference type="EMBL" id="ADU66598.1"/>
    </source>
</evidence>
<feature type="transmembrane region" description="Helical" evidence="7">
    <location>
        <begin position="63"/>
        <end position="86"/>
    </location>
</feature>
<evidence type="ECO:0000256" key="5">
    <source>
        <dbReference type="ARBA" id="ARBA00022989"/>
    </source>
</evidence>
<evidence type="ECO:0000256" key="4">
    <source>
        <dbReference type="ARBA" id="ARBA00022692"/>
    </source>
</evidence>
<keyword evidence="5 7" id="KW-1133">Transmembrane helix</keyword>
<dbReference type="PANTHER" id="PTHR34584:SF1">
    <property type="entry name" value="NA(+)_H(+) ANTIPORTER SUBUNIT E1"/>
    <property type="match status" value="1"/>
</dbReference>
<evidence type="ECO:0000256" key="6">
    <source>
        <dbReference type="ARBA" id="ARBA00023136"/>
    </source>
</evidence>
<evidence type="ECO:0000256" key="3">
    <source>
        <dbReference type="ARBA" id="ARBA00022475"/>
    </source>
</evidence>
<comment type="subcellular location">
    <subcellularLocation>
        <location evidence="1">Cell membrane</location>
        <topology evidence="1">Multi-pass membrane protein</topology>
    </subcellularLocation>
</comment>
<evidence type="ECO:0000256" key="1">
    <source>
        <dbReference type="ARBA" id="ARBA00004651"/>
    </source>
</evidence>
<protein>
    <submittedName>
        <fullName evidence="8">Cation antiporter</fullName>
    </submittedName>
</protein>
<name>E6W1P9_DESIS</name>
<keyword evidence="4 7" id="KW-0812">Transmembrane</keyword>
<dbReference type="eggNOG" id="COG1863">
    <property type="taxonomic scope" value="Bacteria"/>
</dbReference>
<evidence type="ECO:0000256" key="2">
    <source>
        <dbReference type="ARBA" id="ARBA00006228"/>
    </source>
</evidence>
<dbReference type="Proteomes" id="UP000002572">
    <property type="component" value="Chromosome"/>
</dbReference>
<feature type="transmembrane region" description="Helical" evidence="7">
    <location>
        <begin position="12"/>
        <end position="28"/>
    </location>
</feature>
<reference evidence="8 9" key="1">
    <citation type="submission" date="2010-12" db="EMBL/GenBank/DDBJ databases">
        <title>Complete sequence of Desulfurispirillum indicum S5.</title>
        <authorList>
            <consortium name="US DOE Joint Genome Institute"/>
            <person name="Lucas S."/>
            <person name="Copeland A."/>
            <person name="Lapidus A."/>
            <person name="Cheng J.-F."/>
            <person name="Goodwin L."/>
            <person name="Pitluck S."/>
            <person name="Chertkov O."/>
            <person name="Held B."/>
            <person name="Detter J.C."/>
            <person name="Han C."/>
            <person name="Tapia R."/>
            <person name="Land M."/>
            <person name="Hauser L."/>
            <person name="Kyrpides N."/>
            <person name="Ivanova N."/>
            <person name="Mikhailova N."/>
            <person name="Haggblom M."/>
            <person name="Rauschenbach I."/>
            <person name="Bini E."/>
            <person name="Woyke T."/>
        </authorList>
    </citation>
    <scope>NUCLEOTIDE SEQUENCE [LARGE SCALE GENOMIC DNA]</scope>
    <source>
        <strain evidence="9">ATCC BAA-1389 / DSM 22839 / S5</strain>
    </source>
</reference>
<dbReference type="InterPro" id="IPR002758">
    <property type="entry name" value="Cation_antiport_E"/>
</dbReference>
<dbReference type="InParanoid" id="E6W1P9"/>
<comment type="similarity">
    <text evidence="2">Belongs to the CPA3 antiporters (TC 2.A.63) subunit E family.</text>
</comment>